<accession>A0A6A3JV77</accession>
<sequence>MGLTTFFLLVDGAARPPPEGEVSYLEMPEAANIGAFRQAVFTRFQSSLPPGLRESDLKVFKNKTAEKRLNLRTKLAGYGEDEEDPLVVQVPKIWFQLMDAHTHEPFEGTAPASVPLTENATVENLKNAVKVIYRDSHLAAVAAPDLAVYDIETREPLNVTSPIGSRGRSVETAVIVVVPKRTKRPPEDDVDEAAKRQKVGMDKENVAFAEPYQATAARLRDMDEVTEVVKGVSTVQQRAGDEQIPFIVLESSSGMGKTQMAFNLMARDDIDVFYIVCGVRGVNVQRVYRAFQTRSVVFDNCVVEDTKGMQSGDVIEIQAAGVLQTYGLICALLTGSETMDKKATREEVNVALSEWKRRAGDKHCSVFLDEFPKEEPSRITQLRFMRNVFRSFRLPVILSSTNGTARDLINYGQHSRGEEGKTLWCVVLPTFPSFRDPFLDRIRPDLRSIIQHSRPLFARKAVDFVKETESKESTAFDETADLVGFMDRMTAKLGRELARIKGNTPEFRCGQLRLFLAANYVYADSNALIDKHYARLREDKKFELSIPPGGKALYRQQPKAAHTMRALKREDSSRRSESNKLRDLVKNDEDWPWKCETKFPALDADTLLYLSLMGGKDLRETEKHQQRSAFQDEEGLPISFNCAINELESEGLEKLNYVSTAQTGNSGMRLEALTAGAIVSASHRNGFAGIAFMDFFRSLMYEFDMQTEIDVRVRFSDKVATLLSTLTVPFLAPPNQTLPAFLKKAKLNLGDIYRTVNKDMYDARFLGGKISVECKDYESRPISSDEMKGILIRVRDLAKYEPTVVRLVVTTKLQKKYFMRMKTTFMEALGGAGGIPKELHHAHFYRIGIHDGTTTTDDQGDTWRDDLESIKGMENICRSNDCPKPCTRVEKVIIFVERWKTDEELPSDLQS</sequence>
<evidence type="ECO:0000313" key="1">
    <source>
        <dbReference type="EMBL" id="KAE8998781.1"/>
    </source>
</evidence>
<protein>
    <submittedName>
        <fullName evidence="1">Uncharacterized protein</fullName>
    </submittedName>
</protein>
<dbReference type="Proteomes" id="UP000460718">
    <property type="component" value="Unassembled WGS sequence"/>
</dbReference>
<organism evidence="1 2">
    <name type="scientific">Phytophthora fragariae</name>
    <dbReference type="NCBI Taxonomy" id="53985"/>
    <lineage>
        <taxon>Eukaryota</taxon>
        <taxon>Sar</taxon>
        <taxon>Stramenopiles</taxon>
        <taxon>Oomycota</taxon>
        <taxon>Peronosporomycetes</taxon>
        <taxon>Peronosporales</taxon>
        <taxon>Peronosporaceae</taxon>
        <taxon>Phytophthora</taxon>
    </lineage>
</organism>
<evidence type="ECO:0000313" key="2">
    <source>
        <dbReference type="Proteomes" id="UP000460718"/>
    </source>
</evidence>
<gene>
    <name evidence="1" type="ORF">PF011_g14903</name>
</gene>
<dbReference type="EMBL" id="QXFW01000984">
    <property type="protein sequence ID" value="KAE8998781.1"/>
    <property type="molecule type" value="Genomic_DNA"/>
</dbReference>
<name>A0A6A3JV77_9STRA</name>
<comment type="caution">
    <text evidence="1">The sequence shown here is derived from an EMBL/GenBank/DDBJ whole genome shotgun (WGS) entry which is preliminary data.</text>
</comment>
<proteinExistence type="predicted"/>
<dbReference type="AlphaFoldDB" id="A0A6A3JV77"/>
<reference evidence="1 2" key="1">
    <citation type="submission" date="2018-09" db="EMBL/GenBank/DDBJ databases">
        <title>Genomic investigation of the strawberry pathogen Phytophthora fragariae indicates pathogenicity is determined by transcriptional variation in three key races.</title>
        <authorList>
            <person name="Adams T.M."/>
            <person name="Armitage A.D."/>
            <person name="Sobczyk M.K."/>
            <person name="Bates H.J."/>
            <person name="Dunwell J.M."/>
            <person name="Nellist C.F."/>
            <person name="Harrison R.J."/>
        </authorList>
    </citation>
    <scope>NUCLEOTIDE SEQUENCE [LARGE SCALE GENOMIC DNA]</scope>
    <source>
        <strain evidence="1 2">SCRP245</strain>
    </source>
</reference>